<dbReference type="OrthoDB" id="3431428at2"/>
<dbReference type="RefSeq" id="WP_137978200.1">
    <property type="nucleotide sequence ID" value="NZ_BAAASO010000046.1"/>
</dbReference>
<organism evidence="1 2">
    <name type="scientific">Streptomyces violaceusniger</name>
    <dbReference type="NCBI Taxonomy" id="68280"/>
    <lineage>
        <taxon>Bacteria</taxon>
        <taxon>Bacillati</taxon>
        <taxon>Actinomycetota</taxon>
        <taxon>Actinomycetes</taxon>
        <taxon>Kitasatosporales</taxon>
        <taxon>Streptomycetaceae</taxon>
        <taxon>Streptomyces</taxon>
        <taxon>Streptomyces violaceusniger group</taxon>
    </lineage>
</organism>
<gene>
    <name evidence="1" type="ORF">SVIO_047230</name>
</gene>
<reference evidence="1 2" key="1">
    <citation type="journal article" date="2020" name="Int. J. Syst. Evol. Microbiol.">
        <title>Reclassification of Streptomyces castelarensis and Streptomyces sporoclivatus as later heterotypic synonyms of Streptomyces antimycoticus.</title>
        <authorList>
            <person name="Komaki H."/>
            <person name="Tamura T."/>
        </authorList>
    </citation>
    <scope>NUCLEOTIDE SEQUENCE [LARGE SCALE GENOMIC DNA]</scope>
    <source>
        <strain evidence="1 2">NBRC 13459</strain>
    </source>
</reference>
<evidence type="ECO:0000313" key="2">
    <source>
        <dbReference type="Proteomes" id="UP000301309"/>
    </source>
</evidence>
<protein>
    <submittedName>
        <fullName evidence="1">Uncharacterized protein</fullName>
    </submittedName>
</protein>
<name>A0A4D4L516_STRVO</name>
<dbReference type="Proteomes" id="UP000301309">
    <property type="component" value="Unassembled WGS sequence"/>
</dbReference>
<proteinExistence type="predicted"/>
<dbReference type="EMBL" id="BJHW01000001">
    <property type="protein sequence ID" value="GDY54100.1"/>
    <property type="molecule type" value="Genomic_DNA"/>
</dbReference>
<accession>A0A4D4L516</accession>
<evidence type="ECO:0000313" key="1">
    <source>
        <dbReference type="EMBL" id="GDY54100.1"/>
    </source>
</evidence>
<comment type="caution">
    <text evidence="1">The sequence shown here is derived from an EMBL/GenBank/DDBJ whole genome shotgun (WGS) entry which is preliminary data.</text>
</comment>
<sequence>MTDRHNNLGPIRQWLTIRAGEVEIERRPDLAARRRNAEHAVHTLGKDDPAWRAAVAELVAVVDEAREATAE</sequence>
<dbReference type="AlphaFoldDB" id="A0A4D4L516"/>
<keyword evidence="2" id="KW-1185">Reference proteome</keyword>